<evidence type="ECO:0000313" key="1">
    <source>
        <dbReference type="EMBL" id="GJT46237.1"/>
    </source>
</evidence>
<dbReference type="EMBL" id="BQNB010015968">
    <property type="protein sequence ID" value="GJT46237.1"/>
    <property type="molecule type" value="Genomic_DNA"/>
</dbReference>
<dbReference type="Proteomes" id="UP001151760">
    <property type="component" value="Unassembled WGS sequence"/>
</dbReference>
<proteinExistence type="predicted"/>
<protein>
    <submittedName>
        <fullName evidence="1">Uncharacterized protein</fullName>
    </submittedName>
</protein>
<reference evidence="1" key="2">
    <citation type="submission" date="2022-01" db="EMBL/GenBank/DDBJ databases">
        <authorList>
            <person name="Yamashiro T."/>
            <person name="Shiraishi A."/>
            <person name="Satake H."/>
            <person name="Nakayama K."/>
        </authorList>
    </citation>
    <scope>NUCLEOTIDE SEQUENCE</scope>
</reference>
<comment type="caution">
    <text evidence="1">The sequence shown here is derived from an EMBL/GenBank/DDBJ whole genome shotgun (WGS) entry which is preliminary data.</text>
</comment>
<gene>
    <name evidence="1" type="ORF">Tco_0954952</name>
</gene>
<sequence>MDKSSLRRIDNLHSFDELNDNSFDFSAFVINRLKILNLTQEILVRSAFNLLKGTYESIRELEYHLEECYKAITERLDWYNPENKPYLFNLRKPLPLIQDHRGRQIIPKVFINKDMEYLKGGDLSRRYLTLVKKTKVATYELKWIKDLVPELWSPVQLKYDQHAYFGTSHWGPKRQSFYGYASNLTSSKDVYSRRRIITVTRLTIMKKYDYGHLKEIEVRRDDQKLYTFK</sequence>
<accession>A0ABQ5E5V2</accession>
<reference evidence="1" key="1">
    <citation type="journal article" date="2022" name="Int. J. Mol. Sci.">
        <title>Draft Genome of Tanacetum Coccineum: Genomic Comparison of Closely Related Tanacetum-Family Plants.</title>
        <authorList>
            <person name="Yamashiro T."/>
            <person name="Shiraishi A."/>
            <person name="Nakayama K."/>
            <person name="Satake H."/>
        </authorList>
    </citation>
    <scope>NUCLEOTIDE SEQUENCE</scope>
</reference>
<evidence type="ECO:0000313" key="2">
    <source>
        <dbReference type="Proteomes" id="UP001151760"/>
    </source>
</evidence>
<name>A0ABQ5E5V2_9ASTR</name>
<keyword evidence="2" id="KW-1185">Reference proteome</keyword>
<organism evidence="1 2">
    <name type="scientific">Tanacetum coccineum</name>
    <dbReference type="NCBI Taxonomy" id="301880"/>
    <lineage>
        <taxon>Eukaryota</taxon>
        <taxon>Viridiplantae</taxon>
        <taxon>Streptophyta</taxon>
        <taxon>Embryophyta</taxon>
        <taxon>Tracheophyta</taxon>
        <taxon>Spermatophyta</taxon>
        <taxon>Magnoliopsida</taxon>
        <taxon>eudicotyledons</taxon>
        <taxon>Gunneridae</taxon>
        <taxon>Pentapetalae</taxon>
        <taxon>asterids</taxon>
        <taxon>campanulids</taxon>
        <taxon>Asterales</taxon>
        <taxon>Asteraceae</taxon>
        <taxon>Asteroideae</taxon>
        <taxon>Anthemideae</taxon>
        <taxon>Anthemidinae</taxon>
        <taxon>Tanacetum</taxon>
    </lineage>
</organism>